<dbReference type="Pfam" id="PF02518">
    <property type="entry name" value="HATPase_c"/>
    <property type="match status" value="1"/>
</dbReference>
<evidence type="ECO:0000259" key="15">
    <source>
        <dbReference type="PROSITE" id="PS50109"/>
    </source>
</evidence>
<keyword evidence="13" id="KW-0175">Coiled coil</keyword>
<evidence type="ECO:0000256" key="9">
    <source>
        <dbReference type="ARBA" id="ARBA00022840"/>
    </source>
</evidence>
<dbReference type="Pfam" id="PF13493">
    <property type="entry name" value="DUF4118"/>
    <property type="match status" value="1"/>
</dbReference>
<keyword evidence="11" id="KW-0902">Two-component regulatory system</keyword>
<dbReference type="InterPro" id="IPR036890">
    <property type="entry name" value="HATPase_C_sf"/>
</dbReference>
<dbReference type="RefSeq" id="WP_173068367.1">
    <property type="nucleotide sequence ID" value="NZ_AP022853.1"/>
</dbReference>
<dbReference type="Gene3D" id="1.10.287.130">
    <property type="match status" value="1"/>
</dbReference>
<evidence type="ECO:0000256" key="10">
    <source>
        <dbReference type="ARBA" id="ARBA00022989"/>
    </source>
</evidence>
<keyword evidence="12 14" id="KW-0472">Membrane</keyword>
<dbReference type="InterPro" id="IPR025201">
    <property type="entry name" value="KdpD_TM"/>
</dbReference>
<evidence type="ECO:0000256" key="13">
    <source>
        <dbReference type="SAM" id="Coils"/>
    </source>
</evidence>
<dbReference type="CDD" id="cd00075">
    <property type="entry name" value="HATPase"/>
    <property type="match status" value="1"/>
</dbReference>
<dbReference type="KEGG" id="slac:SKTS_35240"/>
<evidence type="ECO:0000256" key="5">
    <source>
        <dbReference type="ARBA" id="ARBA00022679"/>
    </source>
</evidence>
<dbReference type="InterPro" id="IPR003661">
    <property type="entry name" value="HisK_dim/P_dom"/>
</dbReference>
<organism evidence="16 17">
    <name type="scientific">Sulfurimicrobium lacus</name>
    <dbReference type="NCBI Taxonomy" id="2715678"/>
    <lineage>
        <taxon>Bacteria</taxon>
        <taxon>Pseudomonadati</taxon>
        <taxon>Pseudomonadota</taxon>
        <taxon>Betaproteobacteria</taxon>
        <taxon>Nitrosomonadales</taxon>
        <taxon>Sulfuricellaceae</taxon>
        <taxon>Sulfurimicrobium</taxon>
    </lineage>
</organism>
<reference evidence="17" key="1">
    <citation type="submission" date="2020-03" db="EMBL/GenBank/DDBJ databases">
        <title>Complete genome sequence of sulfur-oxidizing bacterium skT11.</title>
        <authorList>
            <person name="Kanda M."/>
            <person name="Kojima H."/>
            <person name="Fukui M."/>
        </authorList>
    </citation>
    <scope>NUCLEOTIDE SEQUENCE [LARGE SCALE GENOMIC DNA]</scope>
    <source>
        <strain evidence="17">skT11</strain>
    </source>
</reference>
<feature type="domain" description="Histidine kinase" evidence="15">
    <location>
        <begin position="164"/>
        <end position="382"/>
    </location>
</feature>
<dbReference type="SMART" id="SM00387">
    <property type="entry name" value="HATPase_c"/>
    <property type="match status" value="1"/>
</dbReference>
<evidence type="ECO:0000256" key="8">
    <source>
        <dbReference type="ARBA" id="ARBA00022777"/>
    </source>
</evidence>
<dbReference type="EC" id="2.7.13.3" evidence="3"/>
<keyword evidence="4" id="KW-0597">Phosphoprotein</keyword>
<keyword evidence="7" id="KW-0547">Nucleotide-binding</keyword>
<evidence type="ECO:0000256" key="12">
    <source>
        <dbReference type="ARBA" id="ARBA00023136"/>
    </source>
</evidence>
<keyword evidence="8" id="KW-0418">Kinase</keyword>
<dbReference type="SUPFAM" id="SSF47384">
    <property type="entry name" value="Homodimeric domain of signal transducing histidine kinase"/>
    <property type="match status" value="1"/>
</dbReference>
<keyword evidence="17" id="KW-1185">Reference proteome</keyword>
<dbReference type="InterPro" id="IPR003594">
    <property type="entry name" value="HATPase_dom"/>
</dbReference>
<dbReference type="PANTHER" id="PTHR43547:SF2">
    <property type="entry name" value="HYBRID SIGNAL TRANSDUCTION HISTIDINE KINASE C"/>
    <property type="match status" value="1"/>
</dbReference>
<dbReference type="Gene3D" id="1.20.120.620">
    <property type="entry name" value="Backbone structure of the membrane domain of e. Coli histidine kinase receptor kdpd"/>
    <property type="match status" value="1"/>
</dbReference>
<evidence type="ECO:0000256" key="3">
    <source>
        <dbReference type="ARBA" id="ARBA00012438"/>
    </source>
</evidence>
<evidence type="ECO:0000256" key="2">
    <source>
        <dbReference type="ARBA" id="ARBA00004429"/>
    </source>
</evidence>
<dbReference type="GO" id="GO:0000155">
    <property type="term" value="F:phosphorelay sensor kinase activity"/>
    <property type="evidence" value="ECO:0007669"/>
    <property type="project" value="InterPro"/>
</dbReference>
<dbReference type="GO" id="GO:0005886">
    <property type="term" value="C:plasma membrane"/>
    <property type="evidence" value="ECO:0007669"/>
    <property type="project" value="UniProtKB-SubCell"/>
</dbReference>
<dbReference type="InterPro" id="IPR038318">
    <property type="entry name" value="KdpD_sf"/>
</dbReference>
<evidence type="ECO:0000256" key="4">
    <source>
        <dbReference type="ARBA" id="ARBA00022553"/>
    </source>
</evidence>
<dbReference type="PRINTS" id="PR00344">
    <property type="entry name" value="BCTRLSENSOR"/>
</dbReference>
<evidence type="ECO:0000313" key="17">
    <source>
        <dbReference type="Proteomes" id="UP000502260"/>
    </source>
</evidence>
<dbReference type="SMART" id="SM00388">
    <property type="entry name" value="HisKA"/>
    <property type="match status" value="1"/>
</dbReference>
<dbReference type="CDD" id="cd00082">
    <property type="entry name" value="HisKA"/>
    <property type="match status" value="1"/>
</dbReference>
<evidence type="ECO:0000256" key="1">
    <source>
        <dbReference type="ARBA" id="ARBA00000085"/>
    </source>
</evidence>
<gene>
    <name evidence="16" type="ORF">SKTS_35240</name>
</gene>
<feature type="transmembrane region" description="Helical" evidence="14">
    <location>
        <begin position="33"/>
        <end position="51"/>
    </location>
</feature>
<evidence type="ECO:0000256" key="7">
    <source>
        <dbReference type="ARBA" id="ARBA00022741"/>
    </source>
</evidence>
<dbReference type="GO" id="GO:0005524">
    <property type="term" value="F:ATP binding"/>
    <property type="evidence" value="ECO:0007669"/>
    <property type="project" value="UniProtKB-KW"/>
</dbReference>
<sequence>MPAHLSPASNYLGGKFLKYLLFLIPARRNSFRQYFYAFALTMIALLARMAFAPLEGGVQYVTFFPAVALSAVIGGLWPGLFSALIGMVLATYLFWPPYKMFSFDFQQGMLVSNAVFIFDAILVCSSIEAMHRYYHKFVELLDAHKKAEEELRLADQRKDEFLAMLAHELRNPLVPIRNAAHIIGRLGLDEPRIKWAQGVIETQVTHLTRIVDDLLDVSRIVRGKITLKKEDVEFSDLANQVLETARTFVECKGHQIIVNLPTDSVWLDADPVRLSQVLLNLLDNAAKYTPDNGTIWFDASVKGKELEIQVRDNGEGISPDLMNRIFDIFQQGERSADRAKGGLGIGLTLVRQMVEMHGGRVEARSDGPGHGSTFIIWLPVKVTPINRALSPRGT</sequence>
<comment type="catalytic activity">
    <reaction evidence="1">
        <text>ATP + protein L-histidine = ADP + protein N-phospho-L-histidine.</text>
        <dbReference type="EC" id="2.7.13.3"/>
    </reaction>
</comment>
<name>A0A6F8VFZ1_9PROT</name>
<dbReference type="EMBL" id="AP022853">
    <property type="protein sequence ID" value="BCB28638.1"/>
    <property type="molecule type" value="Genomic_DNA"/>
</dbReference>
<dbReference type="InterPro" id="IPR005467">
    <property type="entry name" value="His_kinase_dom"/>
</dbReference>
<feature type="coiled-coil region" evidence="13">
    <location>
        <begin position="137"/>
        <end position="164"/>
    </location>
</feature>
<evidence type="ECO:0000256" key="11">
    <source>
        <dbReference type="ARBA" id="ARBA00023012"/>
    </source>
</evidence>
<dbReference type="InterPro" id="IPR036097">
    <property type="entry name" value="HisK_dim/P_sf"/>
</dbReference>
<feature type="transmembrane region" description="Helical" evidence="14">
    <location>
        <begin position="107"/>
        <end position="127"/>
    </location>
</feature>
<proteinExistence type="predicted"/>
<evidence type="ECO:0000256" key="14">
    <source>
        <dbReference type="SAM" id="Phobius"/>
    </source>
</evidence>
<evidence type="ECO:0000313" key="16">
    <source>
        <dbReference type="EMBL" id="BCB28638.1"/>
    </source>
</evidence>
<dbReference type="AlphaFoldDB" id="A0A6F8VFZ1"/>
<protein>
    <recommendedName>
        <fullName evidence="3">histidine kinase</fullName>
        <ecNumber evidence="3">2.7.13.3</ecNumber>
    </recommendedName>
</protein>
<keyword evidence="10 14" id="KW-1133">Transmembrane helix</keyword>
<keyword evidence="6 14" id="KW-0812">Transmembrane</keyword>
<dbReference type="Proteomes" id="UP000502260">
    <property type="component" value="Chromosome"/>
</dbReference>
<dbReference type="InterPro" id="IPR004358">
    <property type="entry name" value="Sig_transdc_His_kin-like_C"/>
</dbReference>
<feature type="transmembrane region" description="Helical" evidence="14">
    <location>
        <begin position="63"/>
        <end position="95"/>
    </location>
</feature>
<keyword evidence="5" id="KW-0808">Transferase</keyword>
<dbReference type="PANTHER" id="PTHR43547">
    <property type="entry name" value="TWO-COMPONENT HISTIDINE KINASE"/>
    <property type="match status" value="1"/>
</dbReference>
<dbReference type="SUPFAM" id="SSF55874">
    <property type="entry name" value="ATPase domain of HSP90 chaperone/DNA topoisomerase II/histidine kinase"/>
    <property type="match status" value="1"/>
</dbReference>
<comment type="subcellular location">
    <subcellularLocation>
        <location evidence="2">Cell inner membrane</location>
        <topology evidence="2">Multi-pass membrane protein</topology>
    </subcellularLocation>
</comment>
<dbReference type="Pfam" id="PF00512">
    <property type="entry name" value="HisKA"/>
    <property type="match status" value="1"/>
</dbReference>
<dbReference type="Gene3D" id="3.30.565.10">
    <property type="entry name" value="Histidine kinase-like ATPase, C-terminal domain"/>
    <property type="match status" value="1"/>
</dbReference>
<dbReference type="PROSITE" id="PS50109">
    <property type="entry name" value="HIS_KIN"/>
    <property type="match status" value="1"/>
</dbReference>
<accession>A0A6F8VFZ1</accession>
<keyword evidence="9" id="KW-0067">ATP-binding</keyword>
<dbReference type="FunFam" id="3.30.565.10:FF:000006">
    <property type="entry name" value="Sensor histidine kinase WalK"/>
    <property type="match status" value="1"/>
</dbReference>
<evidence type="ECO:0000256" key="6">
    <source>
        <dbReference type="ARBA" id="ARBA00022692"/>
    </source>
</evidence>